<gene>
    <name evidence="1" type="ORF">DFR58_13729</name>
</gene>
<reference evidence="1 2" key="1">
    <citation type="submission" date="2018-07" db="EMBL/GenBank/DDBJ databases">
        <title>Genomic Encyclopedia of Type Strains, Phase IV (KMG-IV): sequencing the most valuable type-strain genomes for metagenomic binning, comparative biology and taxonomic classification.</title>
        <authorList>
            <person name="Goeker M."/>
        </authorList>
    </citation>
    <scope>NUCLEOTIDE SEQUENCE [LARGE SCALE GENOMIC DNA]</scope>
    <source>
        <strain evidence="1 2">DSM 27016</strain>
    </source>
</reference>
<comment type="caution">
    <text evidence="1">The sequence shown here is derived from an EMBL/GenBank/DDBJ whole genome shotgun (WGS) entry which is preliminary data.</text>
</comment>
<dbReference type="Proteomes" id="UP000253034">
    <property type="component" value="Unassembled WGS sequence"/>
</dbReference>
<name>A0A369AJP2_9FIRM</name>
<evidence type="ECO:0000313" key="1">
    <source>
        <dbReference type="EMBL" id="RCX09313.1"/>
    </source>
</evidence>
<proteinExistence type="predicted"/>
<protein>
    <submittedName>
        <fullName evidence="1">Uncharacterized protein</fullName>
    </submittedName>
</protein>
<sequence>MTEEKKAQKLVYLRSQKENPTGNYRKYLVNIYNL</sequence>
<accession>A0A369AJP2</accession>
<evidence type="ECO:0000313" key="2">
    <source>
        <dbReference type="Proteomes" id="UP000253034"/>
    </source>
</evidence>
<keyword evidence="2" id="KW-1185">Reference proteome</keyword>
<dbReference type="AlphaFoldDB" id="A0A369AJP2"/>
<organism evidence="1 2">
    <name type="scientific">Anaerobacterium chartisolvens</name>
    <dbReference type="NCBI Taxonomy" id="1297424"/>
    <lineage>
        <taxon>Bacteria</taxon>
        <taxon>Bacillati</taxon>
        <taxon>Bacillota</taxon>
        <taxon>Clostridia</taxon>
        <taxon>Eubacteriales</taxon>
        <taxon>Oscillospiraceae</taxon>
        <taxon>Anaerobacterium</taxon>
    </lineage>
</organism>
<dbReference type="EMBL" id="QPJT01000037">
    <property type="protein sequence ID" value="RCX09313.1"/>
    <property type="molecule type" value="Genomic_DNA"/>
</dbReference>